<evidence type="ECO:0008006" key="4">
    <source>
        <dbReference type="Google" id="ProtNLM"/>
    </source>
</evidence>
<reference evidence="2" key="1">
    <citation type="submission" date="2023-10" db="EMBL/GenBank/DDBJ databases">
        <authorList>
            <person name="Chen Y."/>
            <person name="Shah S."/>
            <person name="Dougan E. K."/>
            <person name="Thang M."/>
            <person name="Chan C."/>
        </authorList>
    </citation>
    <scope>NUCLEOTIDE SEQUENCE [LARGE SCALE GENOMIC DNA]</scope>
</reference>
<name>A0ABN9XTR8_9DINO</name>
<evidence type="ECO:0000256" key="1">
    <source>
        <dbReference type="SAM" id="MobiDB-lite"/>
    </source>
</evidence>
<protein>
    <recommendedName>
        <fullName evidence="4">Holocytochrome c-type synthase</fullName>
    </recommendedName>
</protein>
<feature type="compositionally biased region" description="Low complexity" evidence="1">
    <location>
        <begin position="40"/>
        <end position="53"/>
    </location>
</feature>
<proteinExistence type="predicted"/>
<evidence type="ECO:0000313" key="3">
    <source>
        <dbReference type="Proteomes" id="UP001189429"/>
    </source>
</evidence>
<dbReference type="Proteomes" id="UP001189429">
    <property type="component" value="Unassembled WGS sequence"/>
</dbReference>
<dbReference type="EMBL" id="CAUYUJ010020956">
    <property type="protein sequence ID" value="CAK0901617.1"/>
    <property type="molecule type" value="Genomic_DNA"/>
</dbReference>
<accession>A0ABN9XTR8</accession>
<keyword evidence="3" id="KW-1185">Reference proteome</keyword>
<evidence type="ECO:0000313" key="2">
    <source>
        <dbReference type="EMBL" id="CAK0901617.1"/>
    </source>
</evidence>
<comment type="caution">
    <text evidence="2">The sequence shown here is derived from an EMBL/GenBank/DDBJ whole genome shotgun (WGS) entry which is preliminary data.</text>
</comment>
<organism evidence="2 3">
    <name type="scientific">Prorocentrum cordatum</name>
    <dbReference type="NCBI Taxonomy" id="2364126"/>
    <lineage>
        <taxon>Eukaryota</taxon>
        <taxon>Sar</taxon>
        <taxon>Alveolata</taxon>
        <taxon>Dinophyceae</taxon>
        <taxon>Prorocentrales</taxon>
        <taxon>Prorocentraceae</taxon>
        <taxon>Prorocentrum</taxon>
    </lineage>
</organism>
<feature type="non-terminal residue" evidence="2">
    <location>
        <position position="1"/>
    </location>
</feature>
<feature type="region of interest" description="Disordered" evidence="1">
    <location>
        <begin position="1"/>
        <end position="65"/>
    </location>
</feature>
<sequence length="140" mass="15037">ALEAQDLSPRKGARHGRHGGAGEAAGHALGALQVETNSSAPDQTAAPATRTPASPSMQQKADKHAADYNYQVSDFQMAGSQAGYLNFIKKYPATRSPGPAGFPYKFDWIVHRKRELANLSKGEDPYAVFSSMEIQLACQC</sequence>
<gene>
    <name evidence="2" type="ORF">PCOR1329_LOCUS78519</name>
</gene>